<name>A0ACC0ZBH1_9ROSI</name>
<dbReference type="Proteomes" id="UP001163603">
    <property type="component" value="Chromosome 2"/>
</dbReference>
<dbReference type="EMBL" id="CM047737">
    <property type="protein sequence ID" value="KAJ0048900.1"/>
    <property type="molecule type" value="Genomic_DNA"/>
</dbReference>
<accession>A0ACC0ZBH1</accession>
<comment type="caution">
    <text evidence="1">The sequence shown here is derived from an EMBL/GenBank/DDBJ whole genome shotgun (WGS) entry which is preliminary data.</text>
</comment>
<evidence type="ECO:0000313" key="2">
    <source>
        <dbReference type="Proteomes" id="UP001163603"/>
    </source>
</evidence>
<protein>
    <submittedName>
        <fullName evidence="1">Uncharacterized protein</fullName>
    </submittedName>
</protein>
<keyword evidence="2" id="KW-1185">Reference proteome</keyword>
<proteinExistence type="predicted"/>
<sequence length="63" mass="7506">MSGTNRVFIFFRLLSSSFHLSNPFHFRSSFAYQVPLHQFIAYHQLQLRLDDVDNDDDHLSYDV</sequence>
<organism evidence="1 2">
    <name type="scientific">Pistacia integerrima</name>
    <dbReference type="NCBI Taxonomy" id="434235"/>
    <lineage>
        <taxon>Eukaryota</taxon>
        <taxon>Viridiplantae</taxon>
        <taxon>Streptophyta</taxon>
        <taxon>Embryophyta</taxon>
        <taxon>Tracheophyta</taxon>
        <taxon>Spermatophyta</taxon>
        <taxon>Magnoliopsida</taxon>
        <taxon>eudicotyledons</taxon>
        <taxon>Gunneridae</taxon>
        <taxon>Pentapetalae</taxon>
        <taxon>rosids</taxon>
        <taxon>malvids</taxon>
        <taxon>Sapindales</taxon>
        <taxon>Anacardiaceae</taxon>
        <taxon>Pistacia</taxon>
    </lineage>
</organism>
<gene>
    <name evidence="1" type="ORF">Pint_16164</name>
</gene>
<evidence type="ECO:0000313" key="1">
    <source>
        <dbReference type="EMBL" id="KAJ0048900.1"/>
    </source>
</evidence>
<reference evidence="2" key="1">
    <citation type="journal article" date="2023" name="G3 (Bethesda)">
        <title>Genome assembly and association tests identify interacting loci associated with vigor, precocity, and sex in interspecific pistachio rootstocks.</title>
        <authorList>
            <person name="Palmer W."/>
            <person name="Jacygrad E."/>
            <person name="Sagayaradj S."/>
            <person name="Cavanaugh K."/>
            <person name="Han R."/>
            <person name="Bertier L."/>
            <person name="Beede B."/>
            <person name="Kafkas S."/>
            <person name="Golino D."/>
            <person name="Preece J."/>
            <person name="Michelmore R."/>
        </authorList>
    </citation>
    <scope>NUCLEOTIDE SEQUENCE [LARGE SCALE GENOMIC DNA]</scope>
</reference>